<dbReference type="InterPro" id="IPR027417">
    <property type="entry name" value="P-loop_NTPase"/>
</dbReference>
<accession>U1PNX6</accession>
<dbReference type="PANTHER" id="PTHR30486">
    <property type="entry name" value="TWITCHING MOTILITY PROTEIN PILT"/>
    <property type="match status" value="1"/>
</dbReference>
<feature type="compositionally biased region" description="Polar residues" evidence="2">
    <location>
        <begin position="205"/>
        <end position="219"/>
    </location>
</feature>
<dbReference type="eggNOG" id="arCOG01817">
    <property type="taxonomic scope" value="Archaea"/>
</dbReference>
<evidence type="ECO:0000313" key="6">
    <source>
        <dbReference type="EMBL" id="ERG93981.1"/>
    </source>
</evidence>
<evidence type="ECO:0000256" key="1">
    <source>
        <dbReference type="ARBA" id="ARBA00006611"/>
    </source>
</evidence>
<dbReference type="InterPro" id="IPR050921">
    <property type="entry name" value="T4SS_GSP_E_ATPase"/>
</dbReference>
<feature type="compositionally biased region" description="Acidic residues" evidence="2">
    <location>
        <begin position="478"/>
        <end position="488"/>
    </location>
</feature>
<dbReference type="Pfam" id="PF23990">
    <property type="entry name" value="PilB3_N"/>
    <property type="match status" value="1"/>
</dbReference>
<dbReference type="Proteomes" id="UP000030710">
    <property type="component" value="Unassembled WGS sequence"/>
</dbReference>
<feature type="region of interest" description="Disordered" evidence="2">
    <location>
        <begin position="445"/>
        <end position="516"/>
    </location>
</feature>
<dbReference type="RefSeq" id="WP_021053475.1">
    <property type="nucleotide sequence ID" value="NZ_KE356561.1"/>
</dbReference>
<keyword evidence="3" id="KW-0472">Membrane</keyword>
<comment type="similarity">
    <text evidence="1">Belongs to the GSP E family.</text>
</comment>
<dbReference type="STRING" id="1238425.J07HQW2_00415"/>
<feature type="region of interest" description="Disordered" evidence="2">
    <location>
        <begin position="955"/>
        <end position="976"/>
    </location>
</feature>
<feature type="compositionally biased region" description="Polar residues" evidence="2">
    <location>
        <begin position="618"/>
        <end position="631"/>
    </location>
</feature>
<dbReference type="HOGENOM" id="CLU_245367_0_0_2"/>
<feature type="compositionally biased region" description="Acidic residues" evidence="2">
    <location>
        <begin position="556"/>
        <end position="598"/>
    </location>
</feature>
<evidence type="ECO:0000256" key="3">
    <source>
        <dbReference type="SAM" id="Phobius"/>
    </source>
</evidence>
<feature type="domain" description="PilB3-like N-terminal" evidence="5">
    <location>
        <begin position="1019"/>
        <end position="1059"/>
    </location>
</feature>
<dbReference type="GO" id="GO:0016887">
    <property type="term" value="F:ATP hydrolysis activity"/>
    <property type="evidence" value="ECO:0007669"/>
    <property type="project" value="InterPro"/>
</dbReference>
<feature type="region of interest" description="Disordered" evidence="2">
    <location>
        <begin position="535"/>
        <end position="643"/>
    </location>
</feature>
<dbReference type="CDD" id="cd01130">
    <property type="entry name" value="VirB11-like_ATPase"/>
    <property type="match status" value="1"/>
</dbReference>
<proteinExistence type="inferred from homology"/>
<feature type="compositionally biased region" description="Polar residues" evidence="2">
    <location>
        <begin position="506"/>
        <end position="516"/>
    </location>
</feature>
<feature type="compositionally biased region" description="Low complexity" evidence="2">
    <location>
        <begin position="132"/>
        <end position="153"/>
    </location>
</feature>
<evidence type="ECO:0000259" key="5">
    <source>
        <dbReference type="Pfam" id="PF23990"/>
    </source>
</evidence>
<dbReference type="Gene3D" id="3.40.50.300">
    <property type="entry name" value="P-loop containing nucleotide triphosphate hydrolases"/>
    <property type="match status" value="1"/>
</dbReference>
<keyword evidence="3" id="KW-1133">Transmembrane helix</keyword>
<feature type="transmembrane region" description="Helical" evidence="3">
    <location>
        <begin position="771"/>
        <end position="791"/>
    </location>
</feature>
<feature type="region of interest" description="Disordered" evidence="2">
    <location>
        <begin position="132"/>
        <end position="260"/>
    </location>
</feature>
<feature type="transmembrane region" description="Helical" evidence="3">
    <location>
        <begin position="853"/>
        <end position="872"/>
    </location>
</feature>
<feature type="compositionally biased region" description="Basic and acidic residues" evidence="2">
    <location>
        <begin position="537"/>
        <end position="550"/>
    </location>
</feature>
<protein>
    <submittedName>
        <fullName evidence="6">Type II secretion system protein E</fullName>
    </submittedName>
</protein>
<feature type="compositionally biased region" description="Polar residues" evidence="2">
    <location>
        <begin position="189"/>
        <end position="199"/>
    </location>
</feature>
<gene>
    <name evidence="6" type="ORF">J07HQW2_00415</name>
</gene>
<evidence type="ECO:0000256" key="2">
    <source>
        <dbReference type="SAM" id="MobiDB-lite"/>
    </source>
</evidence>
<feature type="compositionally biased region" description="Acidic residues" evidence="2">
    <location>
        <begin position="244"/>
        <end position="260"/>
    </location>
</feature>
<evidence type="ECO:0000259" key="4">
    <source>
        <dbReference type="Pfam" id="PF00437"/>
    </source>
</evidence>
<reference evidence="6 7" key="1">
    <citation type="journal article" date="2013" name="PLoS ONE">
        <title>Assembly-driven community genomics of a hypersaline microbial ecosystem.</title>
        <authorList>
            <person name="Podell S."/>
            <person name="Ugalde J.A."/>
            <person name="Narasingarao P."/>
            <person name="Banfield J.F."/>
            <person name="Heidelberg K.B."/>
            <person name="Allen E.E."/>
        </authorList>
    </citation>
    <scope>NUCLEOTIDE SEQUENCE [LARGE SCALE GENOMIC DNA]</scope>
    <source>
        <strain evidence="7">J07HQW2</strain>
    </source>
</reference>
<keyword evidence="3" id="KW-0812">Transmembrane</keyword>
<feature type="transmembrane region" description="Helical" evidence="3">
    <location>
        <begin position="812"/>
        <end position="833"/>
    </location>
</feature>
<sequence>MGSNIINDIYRISDHTLVVTHLNEEILIRAYVNSNNKECLLWASESDIVGHKGKLLQNQSKLQTDHNGRYHSIRLKSEIVDQINDDFSQLHSVDSEVQQSVSSDSLIKQLISAEIDTSNLEEASFEVIETTASNTTQSQQNNVTNTSTESNVAHVPSFEADTSCSREGVSEEVSLSPTSRSEEIRVEHSVSSQDTSVKQGETESSKNQLADSQTSQESNTEADEDVDVDTNLNDDPREGTDSLVEAEDEDEPDLNKDEEEASELDIQNLHSNKDISNTDENIQEVELDESQRSTESIDTAQSISTSESIDDVNARRGVDDIEQIHTLVEFVSSQAFATHVNLNLPLFSRLFMSNYKSLDELESQRFVLPTQITQQKWLSDRTYNQSQSNEYIDLQSIISFETIKSQLLSPEAGDNTHNEKVEQIDYIIKNLLETVLSRYVENINKDNPVNKSMSNNSNHNNDTTADTEGESSIKSKEIDDEPFLENESQDSIKFDDNNPEEIEGSISKTNNDNSSELTDGIIDRIKSSLVVTEFDEGSDHAEDVNDDAQRTPDSLNDTDDQDIVDGESIESDQIDTDNEEVEFEDSDPGSELEPEDVQIDTKTDTDTDIDTEIEIQSEAFSASSSAYIEDNSTQRDNTDLEDNIGDTNNQDDLFYPRNPMSSNQSESGLLATVFGIFEQDVTDETTSHPTEDSHTILPEWFTQNLGRNTEYTPPAELTPAYPFEKTGILVYRYVSELRDNAAAGNITAERRLEDASRRFDRLKQKRPTIRGLKFSMFIVSTLFLYAAMILISKKLLDPGSLSYLFIITENRIADLLLVDIALIGSFVMASFIFKFIGQRTAPQIGYYAGEVARWAIVFVQLIPLIAMSVFLYRPVSERGTANQILNTYYQNVNALEQQVPEIVVQLGTYYYYEISPLGYSPLELTSWFLGTGIIFALPFAAQYWQAKTYATSLQSKELPKSRESQDSTDAEVDADDTEDFDITDVASWNESKVGTPTIESGTGYETAEQLLSIPDQMRLEPYEDYVEVLRYWINEPYTFISILRDDEQSDYRYFVMEPQLNSEEEHLLLEEFEERLETRLLFNTVEPSENETEVELKIDLLHEEVISLAEEYNVSVTEQTFHKLLYYLERNFVHYGPIQPLMEDVNIEDISCDGDSVPVFVFHQHYNDMMSNILFESKELRQFIIQLAQRSSEHISSARPIVDASLPTGDRINMTLGDEVTTRGSTFTIRIFQKTPFTPVHLIETNTFSIEQMAYIWQAIQYDKSLIFAGGTASGKTTSMNAVSLFIPPKSKVVTIEDTREISLPHINWIPGVTREGFGGIGDIDGAGSINMFDLVVSALRQRPEYMIVGEIRDEAAISLFQAMSTGHTTYSTMHADSVKRAISRLTNPPINVPQDMISALDIVCIQNQVRIQDAETGDIKNVRRNETTTEIVSVNPDIKTTTPFIRDAQLDEFRSNFDDSQVIDQIREEQGWTQKELFEDLEARQQTLEYLVDNDIKDVGDVTRTIQAYMLNPSRVTKDAKEGVLNPDDYKDITEIDLTKVTSSLKLGDSVLETMDSARRLPQDVIEETKQSW</sequence>
<dbReference type="SUPFAM" id="SSF52540">
    <property type="entry name" value="P-loop containing nucleoside triphosphate hydrolases"/>
    <property type="match status" value="1"/>
</dbReference>
<name>U1PNX6_9EURY</name>
<feature type="region of interest" description="Disordered" evidence="2">
    <location>
        <begin position="286"/>
        <end position="305"/>
    </location>
</feature>
<feature type="compositionally biased region" description="Acidic residues" evidence="2">
    <location>
        <begin position="966"/>
        <end position="976"/>
    </location>
</feature>
<dbReference type="PANTHER" id="PTHR30486:SF6">
    <property type="entry name" value="TYPE IV PILUS RETRACTATION ATPASE PILT"/>
    <property type="match status" value="1"/>
</dbReference>
<dbReference type="Pfam" id="PF00437">
    <property type="entry name" value="T2SSE"/>
    <property type="match status" value="1"/>
</dbReference>
<feature type="compositionally biased region" description="Low complexity" evidence="2">
    <location>
        <begin position="450"/>
        <end position="461"/>
    </location>
</feature>
<feature type="compositionally biased region" description="Polar residues" evidence="2">
    <location>
        <begin position="293"/>
        <end position="305"/>
    </location>
</feature>
<feature type="domain" description="Bacterial type II secretion system protein E" evidence="4">
    <location>
        <begin position="1183"/>
        <end position="1415"/>
    </location>
</feature>
<dbReference type="EMBL" id="KE356561">
    <property type="protein sequence ID" value="ERG93981.1"/>
    <property type="molecule type" value="Genomic_DNA"/>
</dbReference>
<organism evidence="6 7">
    <name type="scientific">Haloquadratum walsbyi J07HQW2</name>
    <dbReference type="NCBI Taxonomy" id="1238425"/>
    <lineage>
        <taxon>Archaea</taxon>
        <taxon>Methanobacteriati</taxon>
        <taxon>Methanobacteriota</taxon>
        <taxon>Stenosarchaea group</taxon>
        <taxon>Halobacteria</taxon>
        <taxon>Halobacteriales</taxon>
        <taxon>Haloferacaceae</taxon>
        <taxon>Haloquadratum</taxon>
    </lineage>
</organism>
<feature type="compositionally biased region" description="Acidic residues" evidence="2">
    <location>
        <begin position="606"/>
        <end position="615"/>
    </location>
</feature>
<evidence type="ECO:0000313" key="7">
    <source>
        <dbReference type="Proteomes" id="UP000030710"/>
    </source>
</evidence>
<dbReference type="Gene3D" id="3.30.450.380">
    <property type="match status" value="1"/>
</dbReference>
<dbReference type="InterPro" id="IPR056570">
    <property type="entry name" value="PilB3-like_N"/>
</dbReference>
<dbReference type="InterPro" id="IPR001482">
    <property type="entry name" value="T2SS/T4SS_dom"/>
</dbReference>